<comment type="catalytic activity">
    <reaction evidence="7">
        <text>6-diphospho-1D-myo-inositol pentakisphosphate + H2O = 1D-myo-inositol hexakisphosphate + phosphate + H(+)</text>
        <dbReference type="Rhea" id="RHEA:79703"/>
        <dbReference type="ChEBI" id="CHEBI:15377"/>
        <dbReference type="ChEBI" id="CHEBI:15378"/>
        <dbReference type="ChEBI" id="CHEBI:43474"/>
        <dbReference type="ChEBI" id="CHEBI:58130"/>
        <dbReference type="ChEBI" id="CHEBI:230534"/>
        <dbReference type="EC" id="3.6.1.52"/>
    </reaction>
    <physiologicalReaction direction="left-to-right" evidence="7">
        <dbReference type="Rhea" id="RHEA:79704"/>
    </physiologicalReaction>
</comment>
<organism evidence="10 11">
    <name type="scientific">Rhodotorula paludigena</name>
    <dbReference type="NCBI Taxonomy" id="86838"/>
    <lineage>
        <taxon>Eukaryota</taxon>
        <taxon>Fungi</taxon>
        <taxon>Dikarya</taxon>
        <taxon>Basidiomycota</taxon>
        <taxon>Pucciniomycotina</taxon>
        <taxon>Microbotryomycetes</taxon>
        <taxon>Sporidiobolales</taxon>
        <taxon>Sporidiobolaceae</taxon>
        <taxon>Rhodotorula</taxon>
    </lineage>
</organism>
<dbReference type="InterPro" id="IPR016130">
    <property type="entry name" value="Tyr_Pase_AS"/>
</dbReference>
<dbReference type="InterPro" id="IPR020428">
    <property type="entry name" value="PFA-DSPs"/>
</dbReference>
<dbReference type="PANTHER" id="PTHR31126">
    <property type="entry name" value="TYROSINE-PROTEIN PHOSPHATASE"/>
    <property type="match status" value="1"/>
</dbReference>
<evidence type="ECO:0000256" key="2">
    <source>
        <dbReference type="ARBA" id="ARBA00022801"/>
    </source>
</evidence>
<proteinExistence type="inferred from homology"/>
<protein>
    <recommendedName>
        <fullName evidence="1">diphosphoinositol-polyphosphate diphosphatase</fullName>
        <ecNumber evidence="1">3.6.1.52</ecNumber>
    </recommendedName>
</protein>
<feature type="domain" description="Tyrosine-protein phosphatase" evidence="9">
    <location>
        <begin position="349"/>
        <end position="502"/>
    </location>
</feature>
<dbReference type="GO" id="GO:0016791">
    <property type="term" value="F:phosphatase activity"/>
    <property type="evidence" value="ECO:0007669"/>
    <property type="project" value="InterPro"/>
</dbReference>
<feature type="compositionally biased region" description="Low complexity" evidence="8">
    <location>
        <begin position="139"/>
        <end position="161"/>
    </location>
</feature>
<dbReference type="PRINTS" id="PR01911">
    <property type="entry name" value="PFDSPHPHTASE"/>
</dbReference>
<dbReference type="CDD" id="cd14528">
    <property type="entry name" value="PFA-DSP_Siw14"/>
    <property type="match status" value="1"/>
</dbReference>
<reference evidence="10 11" key="1">
    <citation type="submission" date="2021-12" db="EMBL/GenBank/DDBJ databases">
        <title>High titer production of polyol ester of fatty acids by Rhodotorula paludigena BS15 towards product separation-free biomass refinery.</title>
        <authorList>
            <person name="Mano J."/>
            <person name="Ono H."/>
            <person name="Tanaka T."/>
            <person name="Naito K."/>
            <person name="Sushida H."/>
            <person name="Ike M."/>
            <person name="Tokuyasu K."/>
            <person name="Kitaoka M."/>
        </authorList>
    </citation>
    <scope>NUCLEOTIDE SEQUENCE [LARGE SCALE GENOMIC DNA]</scope>
    <source>
        <strain evidence="10 11">BS15</strain>
    </source>
</reference>
<keyword evidence="2" id="KW-0378">Hydrolase</keyword>
<evidence type="ECO:0000256" key="6">
    <source>
        <dbReference type="ARBA" id="ARBA00047927"/>
    </source>
</evidence>
<dbReference type="EMBL" id="BQKY01000002">
    <property type="protein sequence ID" value="GJN87766.1"/>
    <property type="molecule type" value="Genomic_DNA"/>
</dbReference>
<dbReference type="InterPro" id="IPR029021">
    <property type="entry name" value="Prot-tyrosine_phosphatase-like"/>
</dbReference>
<evidence type="ECO:0000313" key="11">
    <source>
        <dbReference type="Proteomes" id="UP001342314"/>
    </source>
</evidence>
<dbReference type="Gene3D" id="3.90.190.10">
    <property type="entry name" value="Protein tyrosine phosphatase superfamily"/>
    <property type="match status" value="1"/>
</dbReference>
<evidence type="ECO:0000256" key="5">
    <source>
        <dbReference type="ARBA" id="ARBA00047562"/>
    </source>
</evidence>
<comment type="catalytic activity">
    <reaction evidence="5">
        <text>3,5-bis(diphospho)-1D-myo-inositol 1,2,4,6-tetrakisphosphate + H2O = 3-diphospho-1D-myo-inositol 1,2,4,5,6-pentakisphosphate + phosphate + 2 H(+)</text>
        <dbReference type="Rhea" id="RHEA:56312"/>
        <dbReference type="ChEBI" id="CHEBI:15377"/>
        <dbReference type="ChEBI" id="CHEBI:15378"/>
        <dbReference type="ChEBI" id="CHEBI:43474"/>
        <dbReference type="ChEBI" id="CHEBI:140372"/>
        <dbReference type="ChEBI" id="CHEBI:140374"/>
        <dbReference type="EC" id="3.6.1.52"/>
    </reaction>
    <physiologicalReaction direction="left-to-right" evidence="5">
        <dbReference type="Rhea" id="RHEA:56313"/>
    </physiologicalReaction>
</comment>
<dbReference type="Proteomes" id="UP001342314">
    <property type="component" value="Unassembled WGS sequence"/>
</dbReference>
<dbReference type="FunFam" id="3.90.190.10:FF:000024">
    <property type="entry name" value="probable tyrosine-protein phosphatase At1g05000"/>
    <property type="match status" value="1"/>
</dbReference>
<evidence type="ECO:0000256" key="1">
    <source>
        <dbReference type="ARBA" id="ARBA00012527"/>
    </source>
</evidence>
<gene>
    <name evidence="10" type="ORF">Rhopal_000721-T1</name>
</gene>
<feature type="region of interest" description="Disordered" evidence="8">
    <location>
        <begin position="510"/>
        <end position="543"/>
    </location>
</feature>
<dbReference type="InterPro" id="IPR020422">
    <property type="entry name" value="TYR_PHOSPHATASE_DUAL_dom"/>
</dbReference>
<dbReference type="SUPFAM" id="SSF52799">
    <property type="entry name" value="(Phosphotyrosine protein) phosphatases II"/>
    <property type="match status" value="1"/>
</dbReference>
<dbReference type="AlphaFoldDB" id="A0AAV5G5G6"/>
<comment type="catalytic activity">
    <reaction evidence="6">
        <text>1,5-bis(diphospho)-1D-myo-inositol 2,3,4,6-tetrakisphosphate + H2O = 1-diphospho-1D-myo-inositol 2,3,4,5,6-pentakisphosphate + phosphate + 2 H(+)</text>
        <dbReference type="Rhea" id="RHEA:79699"/>
        <dbReference type="ChEBI" id="CHEBI:15377"/>
        <dbReference type="ChEBI" id="CHEBI:15378"/>
        <dbReference type="ChEBI" id="CHEBI:43474"/>
        <dbReference type="ChEBI" id="CHEBI:74946"/>
        <dbReference type="ChEBI" id="CHEBI:77983"/>
        <dbReference type="EC" id="3.6.1.52"/>
    </reaction>
    <physiologicalReaction direction="left-to-right" evidence="6">
        <dbReference type="Rhea" id="RHEA:79700"/>
    </physiologicalReaction>
</comment>
<feature type="region of interest" description="Disordered" evidence="8">
    <location>
        <begin position="234"/>
        <end position="326"/>
    </location>
</feature>
<comment type="caution">
    <text evidence="10">The sequence shown here is derived from an EMBL/GenBank/DDBJ whole genome shotgun (WGS) entry which is preliminary data.</text>
</comment>
<keyword evidence="11" id="KW-1185">Reference proteome</keyword>
<dbReference type="InterPro" id="IPR004861">
    <property type="entry name" value="Siw14-like"/>
</dbReference>
<comment type="catalytic activity">
    <reaction evidence="4">
        <text>5-diphospho-1D-myo-inositol 1,2,3,4,6-pentakisphosphate + H2O = 1D-myo-inositol hexakisphosphate + phosphate + H(+)</text>
        <dbReference type="Rhea" id="RHEA:22384"/>
        <dbReference type="ChEBI" id="CHEBI:15377"/>
        <dbReference type="ChEBI" id="CHEBI:15378"/>
        <dbReference type="ChEBI" id="CHEBI:43474"/>
        <dbReference type="ChEBI" id="CHEBI:58130"/>
        <dbReference type="ChEBI" id="CHEBI:58628"/>
        <dbReference type="EC" id="3.6.1.52"/>
    </reaction>
    <physiologicalReaction direction="left-to-right" evidence="4">
        <dbReference type="Rhea" id="RHEA:22385"/>
    </physiologicalReaction>
</comment>
<feature type="region of interest" description="Disordered" evidence="8">
    <location>
        <begin position="1"/>
        <end position="161"/>
    </location>
</feature>
<feature type="compositionally biased region" description="Low complexity" evidence="8">
    <location>
        <begin position="86"/>
        <end position="110"/>
    </location>
</feature>
<dbReference type="Pfam" id="PF03162">
    <property type="entry name" value="Y_phosphatase2"/>
    <property type="match status" value="1"/>
</dbReference>
<dbReference type="PANTHER" id="PTHR31126:SF48">
    <property type="entry name" value="INOSITOL PHOSPHATASE SIW14"/>
    <property type="match status" value="1"/>
</dbReference>
<sequence>MSTRPEDLGTRMSRASPSRPDARPTPRWLLKIMQERAGLHENAQERDGSGDSAHASGARVEGSGQSRDPQNDVDKVAGGRVDGQSSHDSPAAAAEDAAPLSPAPLAACDDVPPTTTGPSSCGADLEPFASSSRHSYGDFSSASSTASSSTSHSGFSSASASSFTSASSTQTFSAAGWSAGAQAACAPHALPSLAEVAVKASGDEAGDVDTTPVAEAPGAPVSAIDFEPTVPFAPTSAARLPTPSKTVSVSPAAPRPLSHVPRAPPAHFDPPSRPTSSQSGSDPASSGTLVNAHTAHQPPPSPSLTSTSGGGFAAPLPSDDGQCHAGSAILKHSNEGIDWDDGTLRPPENFAMVSPRLYRSSFPRKHNFPFLRSLGLKSVMVLVQEPYPEENVQFLEAEGIQFFQFGIPGNKEPFVSIPEEKIVAALSTILDRRNHPMLIHCNKGKHRTGCVVGCLRRLQTWSLTSVFDEYRRYSHPKSRAMDLQCIEAFGGLPKVWDTVDRAQLPAWATLDPPPLAIPPAEAPPSPSTESATTIEEVEMRQAP</sequence>
<comment type="similarity">
    <text evidence="3">Belongs to the protein-tyrosine phosphatase family. Atypical dual-specificity phosphatase Siw14-like subfamily.</text>
</comment>
<accession>A0AAV5G5G6</accession>
<feature type="compositionally biased region" description="Low complexity" evidence="8">
    <location>
        <begin position="276"/>
        <end position="286"/>
    </location>
</feature>
<dbReference type="PROSITE" id="PS50054">
    <property type="entry name" value="TYR_PHOSPHATASE_DUAL"/>
    <property type="match status" value="1"/>
</dbReference>
<evidence type="ECO:0000256" key="7">
    <source>
        <dbReference type="ARBA" id="ARBA00048424"/>
    </source>
</evidence>
<evidence type="ECO:0000256" key="3">
    <source>
        <dbReference type="ARBA" id="ARBA00044949"/>
    </source>
</evidence>
<name>A0AAV5G5G6_9BASI</name>
<dbReference type="PROSITE" id="PS00383">
    <property type="entry name" value="TYR_PHOSPHATASE_1"/>
    <property type="match status" value="1"/>
</dbReference>
<feature type="compositionally biased region" description="Pro residues" evidence="8">
    <location>
        <begin position="262"/>
        <end position="273"/>
    </location>
</feature>
<evidence type="ECO:0000259" key="9">
    <source>
        <dbReference type="PROSITE" id="PS50054"/>
    </source>
</evidence>
<dbReference type="EC" id="3.6.1.52" evidence="1"/>
<feature type="compositionally biased region" description="Pro residues" evidence="8">
    <location>
        <begin position="511"/>
        <end position="526"/>
    </location>
</feature>
<evidence type="ECO:0000313" key="10">
    <source>
        <dbReference type="EMBL" id="GJN87766.1"/>
    </source>
</evidence>
<dbReference type="GO" id="GO:0052840">
    <property type="term" value="F:inositol diphosphate tetrakisphosphate diphosphatase activity"/>
    <property type="evidence" value="ECO:0007669"/>
    <property type="project" value="TreeGrafter"/>
</dbReference>
<evidence type="ECO:0000256" key="8">
    <source>
        <dbReference type="SAM" id="MobiDB-lite"/>
    </source>
</evidence>
<feature type="compositionally biased region" description="Basic and acidic residues" evidence="8">
    <location>
        <begin position="33"/>
        <end position="49"/>
    </location>
</feature>
<evidence type="ECO:0000256" key="4">
    <source>
        <dbReference type="ARBA" id="ARBA00047342"/>
    </source>
</evidence>
<dbReference type="GO" id="GO:0005737">
    <property type="term" value="C:cytoplasm"/>
    <property type="evidence" value="ECO:0007669"/>
    <property type="project" value="TreeGrafter"/>
</dbReference>